<dbReference type="GO" id="GO:0005737">
    <property type="term" value="C:cytoplasm"/>
    <property type="evidence" value="ECO:0007669"/>
    <property type="project" value="TreeGrafter"/>
</dbReference>
<dbReference type="AlphaFoldDB" id="A0A6V7JTB9"/>
<proteinExistence type="predicted"/>
<name>A0A6V7JTB9_9HYME</name>
<dbReference type="Gene3D" id="3.60.20.10">
    <property type="entry name" value="Glutamine Phosphoribosylpyrophosphate, subunit 1, domain 1"/>
    <property type="match status" value="1"/>
</dbReference>
<dbReference type="GO" id="GO:0005634">
    <property type="term" value="C:nucleus"/>
    <property type="evidence" value="ECO:0007669"/>
    <property type="project" value="UniProtKB-SubCell"/>
</dbReference>
<dbReference type="PANTHER" id="PTHR32194:SF2">
    <property type="entry name" value="PROTEASOME SUBUNIT BETA TYPE-1"/>
    <property type="match status" value="1"/>
</dbReference>
<dbReference type="PANTHER" id="PTHR32194">
    <property type="entry name" value="METALLOPROTEASE TLDD"/>
    <property type="match status" value="1"/>
</dbReference>
<dbReference type="PROSITE" id="PS51476">
    <property type="entry name" value="PROTEASOME_BETA_2"/>
    <property type="match status" value="1"/>
</dbReference>
<sequence length="140" mass="15856">MYEHEHNKEMSTPAAAQMLSTMLYYKRFFPYYVSNIMAGLDENGKGCIYSYDPIGHMERNMYRAGGSSGALLQPLLDNLVGLKNQENPERAPLTKEKAISIIKDMFISATERDIYTGDSVSIKIITKDGIESESFELRKD</sequence>
<keyword evidence="2" id="KW-0963">Cytoplasm</keyword>
<accession>A0A6V7JTB9</accession>
<gene>
    <name evidence="5" type="ORF">BBRV_LOCUS61531</name>
</gene>
<dbReference type="InterPro" id="IPR029055">
    <property type="entry name" value="Ntn_hydrolases_N"/>
</dbReference>
<comment type="subcellular location">
    <subcellularLocation>
        <location evidence="1">Nucleus</location>
    </subcellularLocation>
</comment>
<dbReference type="EMBL" id="CADCXW020000021">
    <property type="protein sequence ID" value="CAD1555407.1"/>
    <property type="molecule type" value="Genomic_DNA"/>
</dbReference>
<dbReference type="GO" id="GO:0051603">
    <property type="term" value="P:proteolysis involved in protein catabolic process"/>
    <property type="evidence" value="ECO:0007669"/>
    <property type="project" value="InterPro"/>
</dbReference>
<dbReference type="SUPFAM" id="SSF56235">
    <property type="entry name" value="N-terminal nucleophile aminohydrolases (Ntn hydrolases)"/>
    <property type="match status" value="1"/>
</dbReference>
<evidence type="ECO:0008006" key="6">
    <source>
        <dbReference type="Google" id="ProtNLM"/>
    </source>
</evidence>
<comment type="subunit">
    <text evidence="4">The 26S proteasome consists of a 20S proteasome core and two 19S regulatory subunits. The 20S proteasome core is composed of 28 subunits that are arranged in four stacked rings, resulting in a barrel-shaped structure. The two end rings are each formed by seven alpha subunits, and the two central rings are each formed by seven beta subunits. The catalytic chamber with the active sites is on the inside of the barrel.</text>
</comment>
<evidence type="ECO:0000256" key="4">
    <source>
        <dbReference type="ARBA" id="ARBA00026071"/>
    </source>
</evidence>
<evidence type="ECO:0000256" key="1">
    <source>
        <dbReference type="ARBA" id="ARBA00004123"/>
    </source>
</evidence>
<dbReference type="GO" id="GO:0005839">
    <property type="term" value="C:proteasome core complex"/>
    <property type="evidence" value="ECO:0007669"/>
    <property type="project" value="InterPro"/>
</dbReference>
<organism evidence="5">
    <name type="scientific">Bracon brevicornis</name>
    <dbReference type="NCBI Taxonomy" id="1563983"/>
    <lineage>
        <taxon>Eukaryota</taxon>
        <taxon>Metazoa</taxon>
        <taxon>Ecdysozoa</taxon>
        <taxon>Arthropoda</taxon>
        <taxon>Hexapoda</taxon>
        <taxon>Insecta</taxon>
        <taxon>Pterygota</taxon>
        <taxon>Neoptera</taxon>
        <taxon>Endopterygota</taxon>
        <taxon>Hymenoptera</taxon>
        <taxon>Apocrita</taxon>
        <taxon>Ichneumonoidea</taxon>
        <taxon>Braconidae</taxon>
        <taxon>Braconinae</taxon>
        <taxon>Bracon</taxon>
    </lineage>
</organism>
<evidence type="ECO:0000313" key="5">
    <source>
        <dbReference type="EMBL" id="CAD1555407.1"/>
    </source>
</evidence>
<keyword evidence="3" id="KW-0647">Proteasome</keyword>
<dbReference type="InterPro" id="IPR023333">
    <property type="entry name" value="Proteasome_suB-type"/>
</dbReference>
<reference evidence="5" key="1">
    <citation type="submission" date="2020-07" db="EMBL/GenBank/DDBJ databases">
        <authorList>
            <person name="Ferguson B K."/>
        </authorList>
    </citation>
    <scope>NUCLEOTIDE SEQUENCE</scope>
    <source>
        <strain evidence="5">L06</strain>
    </source>
</reference>
<protein>
    <recommendedName>
        <fullName evidence="6">Proteasome subunit beta type-1</fullName>
    </recommendedName>
</protein>
<evidence type="ECO:0000256" key="3">
    <source>
        <dbReference type="ARBA" id="ARBA00022942"/>
    </source>
</evidence>
<dbReference type="InterPro" id="IPR001353">
    <property type="entry name" value="Proteasome_sua/b"/>
</dbReference>
<dbReference type="Pfam" id="PF00227">
    <property type="entry name" value="Proteasome"/>
    <property type="match status" value="1"/>
</dbReference>
<evidence type="ECO:0000256" key="2">
    <source>
        <dbReference type="ARBA" id="ARBA00022490"/>
    </source>
</evidence>